<protein>
    <submittedName>
        <fullName evidence="2">Uncharacterized protein</fullName>
    </submittedName>
</protein>
<organism evidence="2 3">
    <name type="scientific">Aspergillus luchuensis (strain CBS 106.47)</name>
    <dbReference type="NCBI Taxonomy" id="1137211"/>
    <lineage>
        <taxon>Eukaryota</taxon>
        <taxon>Fungi</taxon>
        <taxon>Dikarya</taxon>
        <taxon>Ascomycota</taxon>
        <taxon>Pezizomycotina</taxon>
        <taxon>Eurotiomycetes</taxon>
        <taxon>Eurotiomycetidae</taxon>
        <taxon>Eurotiales</taxon>
        <taxon>Aspergillaceae</taxon>
        <taxon>Aspergillus</taxon>
        <taxon>Aspergillus subgen. Circumdati</taxon>
    </lineage>
</organism>
<accession>A0A1M3T2C3</accession>
<sequence length="91" mass="10127">MCTLNLKSKVLWGIVAWRVKGHWRLAIHDRKRCALSPVCDSAWGILRRYIPSPANKNKQIDKLGMRSSAGMPGFRTKSAGHNNNSPAVGGW</sequence>
<gene>
    <name evidence="2" type="ORF">ASPFODRAFT_704143</name>
</gene>
<dbReference type="EMBL" id="KV878252">
    <property type="protein sequence ID" value="OJZ80904.1"/>
    <property type="molecule type" value="Genomic_DNA"/>
</dbReference>
<reference evidence="3" key="1">
    <citation type="journal article" date="2017" name="Genome Biol.">
        <title>Comparative genomics reveals high biological diversity and specific adaptations in the industrially and medically important fungal genus Aspergillus.</title>
        <authorList>
            <person name="de Vries R.P."/>
            <person name="Riley R."/>
            <person name="Wiebenga A."/>
            <person name="Aguilar-Osorio G."/>
            <person name="Amillis S."/>
            <person name="Uchima C.A."/>
            <person name="Anderluh G."/>
            <person name="Asadollahi M."/>
            <person name="Askin M."/>
            <person name="Barry K."/>
            <person name="Battaglia E."/>
            <person name="Bayram O."/>
            <person name="Benocci T."/>
            <person name="Braus-Stromeyer S.A."/>
            <person name="Caldana C."/>
            <person name="Canovas D."/>
            <person name="Cerqueira G.C."/>
            <person name="Chen F."/>
            <person name="Chen W."/>
            <person name="Choi C."/>
            <person name="Clum A."/>
            <person name="Dos Santos R.A."/>
            <person name="Damasio A.R."/>
            <person name="Diallinas G."/>
            <person name="Emri T."/>
            <person name="Fekete E."/>
            <person name="Flipphi M."/>
            <person name="Freyberg S."/>
            <person name="Gallo A."/>
            <person name="Gournas C."/>
            <person name="Habgood R."/>
            <person name="Hainaut M."/>
            <person name="Harispe M.L."/>
            <person name="Henrissat B."/>
            <person name="Hilden K.S."/>
            <person name="Hope R."/>
            <person name="Hossain A."/>
            <person name="Karabika E."/>
            <person name="Karaffa L."/>
            <person name="Karanyi Z."/>
            <person name="Krasevec N."/>
            <person name="Kuo A."/>
            <person name="Kusch H."/>
            <person name="LaButti K."/>
            <person name="Lagendijk E.L."/>
            <person name="Lapidus A."/>
            <person name="Levasseur A."/>
            <person name="Lindquist E."/>
            <person name="Lipzen A."/>
            <person name="Logrieco A.F."/>
            <person name="MacCabe A."/>
            <person name="Maekelae M.R."/>
            <person name="Malavazi I."/>
            <person name="Melin P."/>
            <person name="Meyer V."/>
            <person name="Mielnichuk N."/>
            <person name="Miskei M."/>
            <person name="Molnar A.P."/>
            <person name="Mule G."/>
            <person name="Ngan C.Y."/>
            <person name="Orejas M."/>
            <person name="Orosz E."/>
            <person name="Ouedraogo J.P."/>
            <person name="Overkamp K.M."/>
            <person name="Park H.-S."/>
            <person name="Perrone G."/>
            <person name="Piumi F."/>
            <person name="Punt P.J."/>
            <person name="Ram A.F."/>
            <person name="Ramon A."/>
            <person name="Rauscher S."/>
            <person name="Record E."/>
            <person name="Riano-Pachon D.M."/>
            <person name="Robert V."/>
            <person name="Roehrig J."/>
            <person name="Ruller R."/>
            <person name="Salamov A."/>
            <person name="Salih N.S."/>
            <person name="Samson R.A."/>
            <person name="Sandor E."/>
            <person name="Sanguinetti M."/>
            <person name="Schuetze T."/>
            <person name="Sepcic K."/>
            <person name="Shelest E."/>
            <person name="Sherlock G."/>
            <person name="Sophianopoulou V."/>
            <person name="Squina F.M."/>
            <person name="Sun H."/>
            <person name="Susca A."/>
            <person name="Todd R.B."/>
            <person name="Tsang A."/>
            <person name="Unkles S.E."/>
            <person name="van de Wiele N."/>
            <person name="van Rossen-Uffink D."/>
            <person name="Oliveira J.V."/>
            <person name="Vesth T.C."/>
            <person name="Visser J."/>
            <person name="Yu J.-H."/>
            <person name="Zhou M."/>
            <person name="Andersen M.R."/>
            <person name="Archer D.B."/>
            <person name="Baker S.E."/>
            <person name="Benoit I."/>
            <person name="Brakhage A.A."/>
            <person name="Braus G.H."/>
            <person name="Fischer R."/>
            <person name="Frisvad J.C."/>
            <person name="Goldman G.H."/>
            <person name="Houbraken J."/>
            <person name="Oakley B."/>
            <person name="Pocsi I."/>
            <person name="Scazzocchio C."/>
            <person name="Seiboth B."/>
            <person name="vanKuyk P.A."/>
            <person name="Wortman J."/>
            <person name="Dyer P.S."/>
            <person name="Grigoriev I.V."/>
        </authorList>
    </citation>
    <scope>NUCLEOTIDE SEQUENCE [LARGE SCALE GENOMIC DNA]</scope>
    <source>
        <strain evidence="3">CBS 106.47</strain>
    </source>
</reference>
<feature type="compositionally biased region" description="Polar residues" evidence="1">
    <location>
        <begin position="79"/>
        <end position="91"/>
    </location>
</feature>
<proteinExistence type="predicted"/>
<evidence type="ECO:0000256" key="1">
    <source>
        <dbReference type="SAM" id="MobiDB-lite"/>
    </source>
</evidence>
<dbReference type="AlphaFoldDB" id="A0A1M3T2C3"/>
<feature type="region of interest" description="Disordered" evidence="1">
    <location>
        <begin position="65"/>
        <end position="91"/>
    </location>
</feature>
<name>A0A1M3T2C3_ASPLC</name>
<evidence type="ECO:0000313" key="2">
    <source>
        <dbReference type="EMBL" id="OJZ80904.1"/>
    </source>
</evidence>
<evidence type="ECO:0000313" key="3">
    <source>
        <dbReference type="Proteomes" id="UP000184063"/>
    </source>
</evidence>
<dbReference type="VEuPathDB" id="FungiDB:ASPFODRAFT_704143"/>
<dbReference type="Proteomes" id="UP000184063">
    <property type="component" value="Unassembled WGS sequence"/>
</dbReference>